<proteinExistence type="predicted"/>
<accession>A0A1B0B8Z3</accession>
<organism evidence="2 3">
    <name type="scientific">Glossina palpalis gambiensis</name>
    <dbReference type="NCBI Taxonomy" id="67801"/>
    <lineage>
        <taxon>Eukaryota</taxon>
        <taxon>Metazoa</taxon>
        <taxon>Ecdysozoa</taxon>
        <taxon>Arthropoda</taxon>
        <taxon>Hexapoda</taxon>
        <taxon>Insecta</taxon>
        <taxon>Pterygota</taxon>
        <taxon>Neoptera</taxon>
        <taxon>Endopterygota</taxon>
        <taxon>Diptera</taxon>
        <taxon>Brachycera</taxon>
        <taxon>Muscomorpha</taxon>
        <taxon>Hippoboscoidea</taxon>
        <taxon>Glossinidae</taxon>
        <taxon>Glossina</taxon>
    </lineage>
</organism>
<dbReference type="VEuPathDB" id="VectorBase:GPPI022652"/>
<reference evidence="2" key="2">
    <citation type="submission" date="2020-05" db="UniProtKB">
        <authorList>
            <consortium name="EnsemblMetazoa"/>
        </authorList>
    </citation>
    <scope>IDENTIFICATION</scope>
    <source>
        <strain evidence="2">IAEA</strain>
    </source>
</reference>
<evidence type="ECO:0000313" key="2">
    <source>
        <dbReference type="EnsemblMetazoa" id="GPPI022652-PA"/>
    </source>
</evidence>
<protein>
    <submittedName>
        <fullName evidence="2">Uncharacterized protein</fullName>
    </submittedName>
</protein>
<keyword evidence="3" id="KW-1185">Reference proteome</keyword>
<keyword evidence="1" id="KW-0812">Transmembrane</keyword>
<feature type="transmembrane region" description="Helical" evidence="1">
    <location>
        <begin position="127"/>
        <end position="146"/>
    </location>
</feature>
<dbReference type="Proteomes" id="UP000092460">
    <property type="component" value="Unassembled WGS sequence"/>
</dbReference>
<sequence>MTAILNRWLSCIVATCKFMNTKTATASAAPTTTHPSQVFPKPSSLLLLRTVVNNTNYSKKIEKDCEDHASKIKISLTCFGLLKNNDFSAEDEECTGLIGNQISLVLAKCANFWAFENVSVIFALRHALTLLLPTSLTIFVNLVFIYA</sequence>
<dbReference type="EMBL" id="JXJN01010145">
    <property type="status" value="NOT_ANNOTATED_CDS"/>
    <property type="molecule type" value="Genomic_DNA"/>
</dbReference>
<reference evidence="3" key="1">
    <citation type="submission" date="2015-01" db="EMBL/GenBank/DDBJ databases">
        <authorList>
            <person name="Aksoy S."/>
            <person name="Warren W."/>
            <person name="Wilson R.K."/>
        </authorList>
    </citation>
    <scope>NUCLEOTIDE SEQUENCE [LARGE SCALE GENOMIC DNA]</scope>
    <source>
        <strain evidence="3">IAEA</strain>
    </source>
</reference>
<dbReference type="EnsemblMetazoa" id="GPPI022652-RA">
    <property type="protein sequence ID" value="GPPI022652-PA"/>
    <property type="gene ID" value="GPPI022652"/>
</dbReference>
<keyword evidence="1" id="KW-1133">Transmembrane helix</keyword>
<evidence type="ECO:0000256" key="1">
    <source>
        <dbReference type="SAM" id="Phobius"/>
    </source>
</evidence>
<evidence type="ECO:0000313" key="3">
    <source>
        <dbReference type="Proteomes" id="UP000092460"/>
    </source>
</evidence>
<name>A0A1B0B8Z3_9MUSC</name>
<keyword evidence="1" id="KW-0472">Membrane</keyword>
<dbReference type="AlphaFoldDB" id="A0A1B0B8Z3"/>